<keyword evidence="2" id="KW-1185">Reference proteome</keyword>
<organism evidence="1 2">
    <name type="scientific">Petrolisthes cinctipes</name>
    <name type="common">Flat porcelain crab</name>
    <dbReference type="NCBI Taxonomy" id="88211"/>
    <lineage>
        <taxon>Eukaryota</taxon>
        <taxon>Metazoa</taxon>
        <taxon>Ecdysozoa</taxon>
        <taxon>Arthropoda</taxon>
        <taxon>Crustacea</taxon>
        <taxon>Multicrustacea</taxon>
        <taxon>Malacostraca</taxon>
        <taxon>Eumalacostraca</taxon>
        <taxon>Eucarida</taxon>
        <taxon>Decapoda</taxon>
        <taxon>Pleocyemata</taxon>
        <taxon>Anomura</taxon>
        <taxon>Galatheoidea</taxon>
        <taxon>Porcellanidae</taxon>
        <taxon>Petrolisthes</taxon>
    </lineage>
</organism>
<reference evidence="1" key="1">
    <citation type="submission" date="2023-10" db="EMBL/GenBank/DDBJ databases">
        <title>Genome assemblies of two species of porcelain crab, Petrolisthes cinctipes and Petrolisthes manimaculis (Anomura: Porcellanidae).</title>
        <authorList>
            <person name="Angst P."/>
        </authorList>
    </citation>
    <scope>NUCLEOTIDE SEQUENCE</scope>
    <source>
        <strain evidence="1">PB745_01</strain>
        <tissue evidence="1">Gill</tissue>
    </source>
</reference>
<gene>
    <name evidence="1" type="ORF">Pcinc_011511</name>
</gene>
<accession>A0AAE1G175</accession>
<comment type="caution">
    <text evidence="1">The sequence shown here is derived from an EMBL/GenBank/DDBJ whole genome shotgun (WGS) entry which is preliminary data.</text>
</comment>
<evidence type="ECO:0000313" key="1">
    <source>
        <dbReference type="EMBL" id="KAK3884235.1"/>
    </source>
</evidence>
<protein>
    <submittedName>
        <fullName evidence="1">Uncharacterized protein</fullName>
    </submittedName>
</protein>
<dbReference type="AlphaFoldDB" id="A0AAE1G175"/>
<evidence type="ECO:0000313" key="2">
    <source>
        <dbReference type="Proteomes" id="UP001286313"/>
    </source>
</evidence>
<dbReference type="Proteomes" id="UP001286313">
    <property type="component" value="Unassembled WGS sequence"/>
</dbReference>
<name>A0AAE1G175_PETCI</name>
<sequence>MDLEPFKVLLEAQNKSFKTASDVIVEQLKSSIQHFEETITDLVKSFEFKQVNVKQLQSEGYLKCNEIRWIPLHLIQRNTVPVLAESASHQFDSSQNLRKGPVAVHAASANNLFVLKCRGRDRSDLQHYSRPRGSFRTQPMTKQHIINMAEPHVITRGIKAPAAVHSSVSLPGFSSLG</sequence>
<proteinExistence type="predicted"/>
<dbReference type="EMBL" id="JAWQEG010000904">
    <property type="protein sequence ID" value="KAK3884235.1"/>
    <property type="molecule type" value="Genomic_DNA"/>
</dbReference>